<sequence>MNRLGRALMAVPVAVLITAGTATMASAATGKPSGAPPSGAKCVSTSGAKSCFSPKGDRVWVKDTKANGDSTAGTIKSKRPGGWARECFNHRGSDDGWVMCDFDVPEYQDAWLWAVNKPFIGSKSNRAIYTSDYI</sequence>
<evidence type="ECO:0000313" key="2">
    <source>
        <dbReference type="EMBL" id="GAA2065271.1"/>
    </source>
</evidence>
<organism evidence="2 3">
    <name type="scientific">Streptomyces albiaxialis</name>
    <dbReference type="NCBI Taxonomy" id="329523"/>
    <lineage>
        <taxon>Bacteria</taxon>
        <taxon>Bacillati</taxon>
        <taxon>Actinomycetota</taxon>
        <taxon>Actinomycetes</taxon>
        <taxon>Kitasatosporales</taxon>
        <taxon>Streptomycetaceae</taxon>
        <taxon>Streptomyces</taxon>
    </lineage>
</organism>
<keyword evidence="1" id="KW-0732">Signal</keyword>
<feature type="chain" id="PRO_5045826817" description="Secreted protein" evidence="1">
    <location>
        <begin position="28"/>
        <end position="134"/>
    </location>
</feature>
<evidence type="ECO:0000256" key="1">
    <source>
        <dbReference type="SAM" id="SignalP"/>
    </source>
</evidence>
<protein>
    <recommendedName>
        <fullName evidence="4">Secreted protein</fullName>
    </recommendedName>
</protein>
<reference evidence="2 3" key="1">
    <citation type="journal article" date="2019" name="Int. J. Syst. Evol. Microbiol.">
        <title>The Global Catalogue of Microorganisms (GCM) 10K type strain sequencing project: providing services to taxonomists for standard genome sequencing and annotation.</title>
        <authorList>
            <consortium name="The Broad Institute Genomics Platform"/>
            <consortium name="The Broad Institute Genome Sequencing Center for Infectious Disease"/>
            <person name="Wu L."/>
            <person name="Ma J."/>
        </authorList>
    </citation>
    <scope>NUCLEOTIDE SEQUENCE [LARGE SCALE GENOMIC DNA]</scope>
    <source>
        <strain evidence="2 3">JCM 15478</strain>
    </source>
</reference>
<comment type="caution">
    <text evidence="2">The sequence shown here is derived from an EMBL/GenBank/DDBJ whole genome shotgun (WGS) entry which is preliminary data.</text>
</comment>
<evidence type="ECO:0008006" key="4">
    <source>
        <dbReference type="Google" id="ProtNLM"/>
    </source>
</evidence>
<gene>
    <name evidence="2" type="ORF">GCM10009801_10450</name>
</gene>
<dbReference type="EMBL" id="BAAAPE010000002">
    <property type="protein sequence ID" value="GAA2065271.1"/>
    <property type="molecule type" value="Genomic_DNA"/>
</dbReference>
<dbReference type="RefSeq" id="WP_344524494.1">
    <property type="nucleotide sequence ID" value="NZ_BAAAPE010000002.1"/>
</dbReference>
<feature type="signal peptide" evidence="1">
    <location>
        <begin position="1"/>
        <end position="27"/>
    </location>
</feature>
<keyword evidence="3" id="KW-1185">Reference proteome</keyword>
<proteinExistence type="predicted"/>
<evidence type="ECO:0000313" key="3">
    <source>
        <dbReference type="Proteomes" id="UP001500016"/>
    </source>
</evidence>
<name>A0ABN2VQX2_9ACTN</name>
<dbReference type="Proteomes" id="UP001500016">
    <property type="component" value="Unassembled WGS sequence"/>
</dbReference>
<accession>A0ABN2VQX2</accession>